<reference evidence="2 3" key="1">
    <citation type="submission" date="2015-09" db="EMBL/GenBank/DDBJ databases">
        <authorList>
            <consortium name="Pathogen Informatics"/>
            <person name="Wu L."/>
            <person name="Ma J."/>
        </authorList>
    </citation>
    <scope>NUCLEOTIDE SEQUENCE [LARGE SCALE GENOMIC DNA]</scope>
    <source>
        <strain evidence="2 3">2789STDY5834858</strain>
    </source>
</reference>
<proteinExistence type="predicted"/>
<comment type="caution">
    <text evidence="2">The sequence shown here is derived from an EMBL/GenBank/DDBJ whole genome shotgun (WGS) entry which is preliminary data.</text>
</comment>
<dbReference type="RefSeq" id="WP_055257270.1">
    <property type="nucleotide sequence ID" value="NZ_BCMV01000062.1"/>
</dbReference>
<organism evidence="2 3">
    <name type="scientific">Sarcina ventriculi</name>
    <name type="common">Clostridium ventriculi</name>
    <dbReference type="NCBI Taxonomy" id="1267"/>
    <lineage>
        <taxon>Bacteria</taxon>
        <taxon>Bacillati</taxon>
        <taxon>Bacillota</taxon>
        <taxon>Clostridia</taxon>
        <taxon>Eubacteriales</taxon>
        <taxon>Clostridiaceae</taxon>
        <taxon>Sarcina</taxon>
    </lineage>
</organism>
<dbReference type="Pfam" id="PF12685">
    <property type="entry name" value="SpoIIIAH"/>
    <property type="match status" value="1"/>
</dbReference>
<accession>A0ABP2AMC6</accession>
<dbReference type="InterPro" id="IPR038503">
    <property type="entry name" value="SpoIIIAH_sf"/>
</dbReference>
<feature type="region of interest" description="Disordered" evidence="1">
    <location>
        <begin position="37"/>
        <end position="56"/>
    </location>
</feature>
<protein>
    <submittedName>
        <fullName evidence="2">SpoIIIAH-like protein</fullName>
    </submittedName>
</protein>
<evidence type="ECO:0000256" key="1">
    <source>
        <dbReference type="SAM" id="MobiDB-lite"/>
    </source>
</evidence>
<sequence length="171" mass="18566">MNKKQAGIIVTLLSLIVCVGILAVRVNSGMGGLDLSTLSTDGNSQNEDDTDTTVSDTSANYFYDSKSAREQSDSNYIKGLEAIIEADNTDATQKQEANAKLEAKTTAMANESRIELSITGKGYEEALCYIDDNKARVIVKNASKLTQDQVNEIQDIVLNIAKIYDVSIECK</sequence>
<name>A0ABP2AMC6_SARVE</name>
<dbReference type="Gene3D" id="1.10.287.4300">
    <property type="entry name" value="Stage III sporulation protein AH-like"/>
    <property type="match status" value="1"/>
</dbReference>
<keyword evidence="3" id="KW-1185">Reference proteome</keyword>
<evidence type="ECO:0000313" key="3">
    <source>
        <dbReference type="Proteomes" id="UP000095488"/>
    </source>
</evidence>
<gene>
    <name evidence="2" type="ORF">ERS852473_00381</name>
</gene>
<dbReference type="InterPro" id="IPR024232">
    <property type="entry name" value="SpoIIIAH"/>
</dbReference>
<dbReference type="EMBL" id="CYZR01000001">
    <property type="protein sequence ID" value="CUN51137.1"/>
    <property type="molecule type" value="Genomic_DNA"/>
</dbReference>
<dbReference type="Proteomes" id="UP000095488">
    <property type="component" value="Unassembled WGS sequence"/>
</dbReference>
<evidence type="ECO:0000313" key="2">
    <source>
        <dbReference type="EMBL" id="CUN51137.1"/>
    </source>
</evidence>